<keyword evidence="2 4" id="KW-0547">Nucleotide-binding</keyword>
<evidence type="ECO:0000256" key="3">
    <source>
        <dbReference type="ARBA" id="ARBA00022840"/>
    </source>
</evidence>
<dbReference type="PANTHER" id="PTHR23407:SF1">
    <property type="entry name" value="5-FORMYLTETRAHYDROFOLATE CYCLO-LIGASE"/>
    <property type="match status" value="1"/>
</dbReference>
<evidence type="ECO:0000256" key="2">
    <source>
        <dbReference type="ARBA" id="ARBA00022741"/>
    </source>
</evidence>
<organism evidence="5 6">
    <name type="scientific">Aeribacillus alveayuensis</name>
    <dbReference type="NCBI Taxonomy" id="279215"/>
    <lineage>
        <taxon>Bacteria</taxon>
        <taxon>Bacillati</taxon>
        <taxon>Bacillota</taxon>
        <taxon>Bacilli</taxon>
        <taxon>Bacillales</taxon>
        <taxon>Bacillaceae</taxon>
        <taxon>Aeribacillus</taxon>
    </lineage>
</organism>
<gene>
    <name evidence="5" type="ORF">J2S06_000413</name>
</gene>
<comment type="caution">
    <text evidence="5">The sequence shown here is derived from an EMBL/GenBank/DDBJ whole genome shotgun (WGS) entry which is preliminary data.</text>
</comment>
<dbReference type="InterPro" id="IPR024185">
    <property type="entry name" value="FTHF_cligase-like_sf"/>
</dbReference>
<protein>
    <recommendedName>
        <fullName evidence="4">5-formyltetrahydrofolate cyclo-ligase</fullName>
        <ecNumber evidence="4">6.3.3.2</ecNumber>
    </recommendedName>
</protein>
<comment type="cofactor">
    <cofactor evidence="4">
        <name>Mg(2+)</name>
        <dbReference type="ChEBI" id="CHEBI:18420"/>
    </cofactor>
</comment>
<dbReference type="Pfam" id="PF01812">
    <property type="entry name" value="5-FTHF_cyc-lig"/>
    <property type="match status" value="1"/>
</dbReference>
<comment type="catalytic activity">
    <reaction evidence="4">
        <text>(6S)-5-formyl-5,6,7,8-tetrahydrofolate + ATP = (6R)-5,10-methenyltetrahydrofolate + ADP + phosphate</text>
        <dbReference type="Rhea" id="RHEA:10488"/>
        <dbReference type="ChEBI" id="CHEBI:30616"/>
        <dbReference type="ChEBI" id="CHEBI:43474"/>
        <dbReference type="ChEBI" id="CHEBI:57455"/>
        <dbReference type="ChEBI" id="CHEBI:57457"/>
        <dbReference type="ChEBI" id="CHEBI:456216"/>
        <dbReference type="EC" id="6.3.3.2"/>
    </reaction>
</comment>
<reference evidence="5 6" key="1">
    <citation type="submission" date="2023-07" db="EMBL/GenBank/DDBJ databases">
        <title>Genomic Encyclopedia of Type Strains, Phase IV (KMG-IV): sequencing the most valuable type-strain genomes for metagenomic binning, comparative biology and taxonomic classification.</title>
        <authorList>
            <person name="Goeker M."/>
        </authorList>
    </citation>
    <scope>NUCLEOTIDE SEQUENCE [LARGE SCALE GENOMIC DNA]</scope>
    <source>
        <strain evidence="5 6">DSM 19092</strain>
    </source>
</reference>
<comment type="similarity">
    <text evidence="1 4">Belongs to the 5-formyltetrahydrofolate cyclo-ligase family.</text>
</comment>
<dbReference type="Gene3D" id="3.40.50.10420">
    <property type="entry name" value="NagB/RpiA/CoA transferase-like"/>
    <property type="match status" value="1"/>
</dbReference>
<dbReference type="PANTHER" id="PTHR23407">
    <property type="entry name" value="ATPASE INHIBITOR/5-FORMYLTETRAHYDROFOLATE CYCLO-LIGASE"/>
    <property type="match status" value="1"/>
</dbReference>
<dbReference type="EC" id="6.3.3.2" evidence="4"/>
<evidence type="ECO:0000256" key="4">
    <source>
        <dbReference type="RuleBase" id="RU361279"/>
    </source>
</evidence>
<dbReference type="EMBL" id="JAUSTR010000001">
    <property type="protein sequence ID" value="MDQ0161343.1"/>
    <property type="molecule type" value="Genomic_DNA"/>
</dbReference>
<proteinExistence type="inferred from homology"/>
<dbReference type="Proteomes" id="UP001225646">
    <property type="component" value="Unassembled WGS sequence"/>
</dbReference>
<dbReference type="PIRSF" id="PIRSF006806">
    <property type="entry name" value="FTHF_cligase"/>
    <property type="match status" value="1"/>
</dbReference>
<keyword evidence="3 4" id="KW-0067">ATP-binding</keyword>
<sequence length="191" mass="22249">MNKLQYRNMVKQKLALIKDDTYEKMSNQIAHRLYENTYWKTAATIGITISKGKEVNTYPIIQQGWEEGKKIAVPKCYPKEKRMEFRYIHSFDQLESVYFGLKEPIVAETELCEAKEIDLMIVPGIVFDPKGYRIGYGGGYYDRYLKHFHQQTISLAFSCQIIDKIPFDDHDIPVKQIITEIGTVNCIHDGR</sequence>
<evidence type="ECO:0000313" key="5">
    <source>
        <dbReference type="EMBL" id="MDQ0161343.1"/>
    </source>
</evidence>
<accession>A0ABT9VK57</accession>
<keyword evidence="4" id="KW-0479">Metal-binding</keyword>
<dbReference type="GO" id="GO:0030272">
    <property type="term" value="F:5-formyltetrahydrofolate cyclo-ligase activity"/>
    <property type="evidence" value="ECO:0007669"/>
    <property type="project" value="UniProtKB-EC"/>
</dbReference>
<dbReference type="InterPro" id="IPR037171">
    <property type="entry name" value="NagB/RpiA_transferase-like"/>
</dbReference>
<keyword evidence="5" id="KW-0436">Ligase</keyword>
<dbReference type="SUPFAM" id="SSF100950">
    <property type="entry name" value="NagB/RpiA/CoA transferase-like"/>
    <property type="match status" value="1"/>
</dbReference>
<evidence type="ECO:0000313" key="6">
    <source>
        <dbReference type="Proteomes" id="UP001225646"/>
    </source>
</evidence>
<name>A0ABT9VK57_9BACI</name>
<dbReference type="InterPro" id="IPR002698">
    <property type="entry name" value="FTHF_cligase"/>
</dbReference>
<dbReference type="RefSeq" id="WP_083979259.1">
    <property type="nucleotide sequence ID" value="NZ_JAUSTR010000001.1"/>
</dbReference>
<keyword evidence="4" id="KW-0460">Magnesium</keyword>
<dbReference type="NCBIfam" id="TIGR02727">
    <property type="entry name" value="MTHFS_bact"/>
    <property type="match status" value="1"/>
</dbReference>
<evidence type="ECO:0000256" key="1">
    <source>
        <dbReference type="ARBA" id="ARBA00010638"/>
    </source>
</evidence>
<keyword evidence="6" id="KW-1185">Reference proteome</keyword>